<dbReference type="STRING" id="1121345.SAMN02745217_00377"/>
<name>A0A1M7XY05_9FIRM</name>
<dbReference type="AlphaFoldDB" id="A0A1M7XY05"/>
<evidence type="ECO:0000313" key="2">
    <source>
        <dbReference type="Proteomes" id="UP000184612"/>
    </source>
</evidence>
<proteinExistence type="predicted"/>
<accession>A0A1M7XY05</accession>
<dbReference type="Proteomes" id="UP000184612">
    <property type="component" value="Unassembled WGS sequence"/>
</dbReference>
<reference evidence="1 2" key="1">
    <citation type="submission" date="2016-12" db="EMBL/GenBank/DDBJ databases">
        <authorList>
            <person name="Song W.-J."/>
            <person name="Kurnit D.M."/>
        </authorList>
    </citation>
    <scope>NUCLEOTIDE SEQUENCE [LARGE SCALE GENOMIC DNA]</scope>
    <source>
        <strain evidence="1 2">DSM 12503</strain>
    </source>
</reference>
<sequence length="306" mass="35522">MGCFRMRKLNDKFITNLQAGELNCLLRTVKSDDTLCLELRDNYINVYYRGGNLLTIKQEGDRYIFYFDKHYCINNEGMWRSPDLASFTRIEDYISAFPLLKREMDHWFSKNQKLEREFQQLILRENNCSTIANDTDYFISDIEYANQENKSRFDMVGIKWSSTAAARKNVEAPSLALFELKYGDSAMTGAAGIVKHFIDIEKFVNSEKMISLYSEVTEQFNQKVSLGLMGSIDRKIKIDQSKKPEFIIICVNHKPASSTMKRELRMALETCPNLLNKIDIKMAESSLMGYGLYESCMLPLFEYINL</sequence>
<evidence type="ECO:0000313" key="1">
    <source>
        <dbReference type="EMBL" id="SHO43850.1"/>
    </source>
</evidence>
<dbReference type="EMBL" id="FRFD01000003">
    <property type="protein sequence ID" value="SHO43850.1"/>
    <property type="molecule type" value="Genomic_DNA"/>
</dbReference>
<organism evidence="1 2">
    <name type="scientific">Anaerocolumna xylanovorans DSM 12503</name>
    <dbReference type="NCBI Taxonomy" id="1121345"/>
    <lineage>
        <taxon>Bacteria</taxon>
        <taxon>Bacillati</taxon>
        <taxon>Bacillota</taxon>
        <taxon>Clostridia</taxon>
        <taxon>Lachnospirales</taxon>
        <taxon>Lachnospiraceae</taxon>
        <taxon>Anaerocolumna</taxon>
    </lineage>
</organism>
<protein>
    <submittedName>
        <fullName evidence="1">Uncharacterized protein</fullName>
    </submittedName>
</protein>
<gene>
    <name evidence="1" type="ORF">SAMN02745217_00377</name>
</gene>
<keyword evidence="2" id="KW-1185">Reference proteome</keyword>